<feature type="compositionally biased region" description="Basic residues" evidence="2">
    <location>
        <begin position="822"/>
        <end position="831"/>
    </location>
</feature>
<feature type="compositionally biased region" description="Basic and acidic residues" evidence="2">
    <location>
        <begin position="833"/>
        <end position="842"/>
    </location>
</feature>
<feature type="region of interest" description="Disordered" evidence="2">
    <location>
        <begin position="978"/>
        <end position="997"/>
    </location>
</feature>
<name>A0A6P6PK94_CARAU</name>
<gene>
    <name evidence="4" type="primary">sycp1</name>
</gene>
<accession>A0A6P6PK94</accession>
<dbReference type="GO" id="GO:0000711">
    <property type="term" value="P:meiotic DNA repair synthesis"/>
    <property type="evidence" value="ECO:0007669"/>
    <property type="project" value="TreeGrafter"/>
</dbReference>
<dbReference type="AlphaFoldDB" id="A0A6P6PK94"/>
<dbReference type="KEGG" id="caua:113105118"/>
<dbReference type="GO" id="GO:0003690">
    <property type="term" value="F:double-stranded DNA binding"/>
    <property type="evidence" value="ECO:0007669"/>
    <property type="project" value="TreeGrafter"/>
</dbReference>
<dbReference type="CTD" id="6847"/>
<feature type="compositionally biased region" description="Polar residues" evidence="2">
    <location>
        <begin position="874"/>
        <end position="884"/>
    </location>
</feature>
<sequence>MQKPFNFKLLVPPRAHLNQVSAVKPQETGLFEENSVFSPSNQNYNKCSDMETSLPFPSKMVLPTKASRTEGMKKAAVMPMEKEETSLRSSQLYSRLLDEAEKIKLWKFKIDSEISQKDRKLQENRKTIETQRKAIQELQFANESLSMKLEDQLNENEDLRNTNNATRNLCNILKDTFERSAEKINLFEAEREETHDLFLQNNENVQRMVAAFEALRKQAEADQQDMLKFRECLTQFEDLKVKLERECHVREKEVAMLQEELQEKENNLKDVSLKLKEAHQSSSVMEESARKHQKLLQSITQEREALEEKLRMTEQLRWELEENQRALNYKLEQSKENHEKVLQKKDSDLQELNNIKEQQSNQLSEMELTVNSLQSSLTSEIQRAQDLETKISSLVNDLSDKNTELEVIKGQKEDHSKQIQRLRDELDEKSNSLLSTKEELKTSEVQVFQLMASLEDQQSEANNLKDEMESVNTENKNMKEALTKARLDNEELQEVVVLKEAKLKEVKEQLSSALESSFQASKEVDRLERDIMQQKEIYEELILKYNNLQIQKDTIQQQADSGALEKKVLQSHVMKSNANAEREKTEIERLESQKQQLQEQVDILTAKIAGKDEDSKNVQQQLKESGKTAKRELLLKNKQIKALESKLTNTKTKLETKMKAHEECLKEIVQLKEDSERIEKCHKEELQKISSDFKDKLTSEAQLNLEVQKLKQTAMEALKSKDDTEIKCQQKISDMVALMERHKHEYDKMVEEKDAELSEKRMREAEVSASKASLELELSHLQVENEELREQLEKLKGEKMALSTPVSSLEKDTLQQANEIKPKKRRNKISKTQKADITKKSVYELLNEDESEASRNASYTPAGTVNKDRHTPLWSKTTKTTPQIKSFRIRTPPTPEITGSWKENILKLDPKSDNSDSNDILSFSPRPVKSKKPMQPKEADRGSLDMFKKVQVQSSFPCKSPGTVLKLAAIKRMRDAGWTTVSNSDKKKKKVTDKIFA</sequence>
<dbReference type="Pfam" id="PF05483">
    <property type="entry name" value="SCP-1"/>
    <property type="match status" value="2"/>
</dbReference>
<evidence type="ECO:0000313" key="4">
    <source>
        <dbReference type="RefSeq" id="XP_026122031.1"/>
    </source>
</evidence>
<evidence type="ECO:0000256" key="2">
    <source>
        <dbReference type="SAM" id="MobiDB-lite"/>
    </source>
</evidence>
<dbReference type="GO" id="GO:0000802">
    <property type="term" value="C:transverse filament"/>
    <property type="evidence" value="ECO:0007669"/>
    <property type="project" value="TreeGrafter"/>
</dbReference>
<dbReference type="GO" id="GO:0051026">
    <property type="term" value="P:chiasma assembly"/>
    <property type="evidence" value="ECO:0007669"/>
    <property type="project" value="TreeGrafter"/>
</dbReference>
<feature type="region of interest" description="Disordered" evidence="2">
    <location>
        <begin position="816"/>
        <end position="943"/>
    </location>
</feature>
<dbReference type="Proteomes" id="UP000515129">
    <property type="component" value="Chromosome 6"/>
</dbReference>
<feature type="coiled-coil region" evidence="1">
    <location>
        <begin position="135"/>
        <end position="169"/>
    </location>
</feature>
<proteinExistence type="predicted"/>
<feature type="compositionally biased region" description="Polar residues" evidence="2">
    <location>
        <begin position="854"/>
        <end position="863"/>
    </location>
</feature>
<reference evidence="4" key="1">
    <citation type="submission" date="2025-08" db="UniProtKB">
        <authorList>
            <consortium name="RefSeq"/>
        </authorList>
    </citation>
    <scope>IDENTIFICATION</scope>
    <source>
        <strain evidence="4">Wakin</strain>
        <tissue evidence="4">Muscle</tissue>
    </source>
</reference>
<dbReference type="PANTHER" id="PTHR46918:SF1">
    <property type="entry name" value="SYNAPTONEMAL COMPLEX PROTEIN 1"/>
    <property type="match status" value="1"/>
</dbReference>
<feature type="coiled-coil region" evidence="1">
    <location>
        <begin position="739"/>
        <end position="798"/>
    </location>
</feature>
<keyword evidence="3" id="KW-1185">Reference proteome</keyword>
<dbReference type="PANTHER" id="PTHR46918">
    <property type="entry name" value="SYNAPTONEMAL COMPLEX PROTEIN 1"/>
    <property type="match status" value="1"/>
</dbReference>
<feature type="compositionally biased region" description="Basic and acidic residues" evidence="2">
    <location>
        <begin position="904"/>
        <end position="914"/>
    </location>
</feature>
<evidence type="ECO:0000313" key="3">
    <source>
        <dbReference type="Proteomes" id="UP000515129"/>
    </source>
</evidence>
<dbReference type="GO" id="GO:0001673">
    <property type="term" value="C:male germ cell nucleus"/>
    <property type="evidence" value="ECO:0007669"/>
    <property type="project" value="TreeGrafter"/>
</dbReference>
<organism evidence="3 4">
    <name type="scientific">Carassius auratus</name>
    <name type="common">Goldfish</name>
    <dbReference type="NCBI Taxonomy" id="7957"/>
    <lineage>
        <taxon>Eukaryota</taxon>
        <taxon>Metazoa</taxon>
        <taxon>Chordata</taxon>
        <taxon>Craniata</taxon>
        <taxon>Vertebrata</taxon>
        <taxon>Euteleostomi</taxon>
        <taxon>Actinopterygii</taxon>
        <taxon>Neopterygii</taxon>
        <taxon>Teleostei</taxon>
        <taxon>Ostariophysi</taxon>
        <taxon>Cypriniformes</taxon>
        <taxon>Cyprinidae</taxon>
        <taxon>Cyprininae</taxon>
        <taxon>Carassius</taxon>
    </lineage>
</organism>
<dbReference type="RefSeq" id="XP_026122031.1">
    <property type="nucleotide sequence ID" value="XM_026266246.1"/>
</dbReference>
<keyword evidence="1" id="KW-0175">Coiled coil</keyword>
<evidence type="ECO:0000256" key="1">
    <source>
        <dbReference type="SAM" id="Coils"/>
    </source>
</evidence>
<feature type="coiled-coil region" evidence="1">
    <location>
        <begin position="202"/>
        <end position="614"/>
    </location>
</feature>
<dbReference type="OrthoDB" id="10064612at2759"/>
<dbReference type="GO" id="GO:0000801">
    <property type="term" value="C:central element"/>
    <property type="evidence" value="ECO:0007669"/>
    <property type="project" value="TreeGrafter"/>
</dbReference>
<protein>
    <submittedName>
        <fullName evidence="4">Synaptonemal complex protein 1 isoform X1</fullName>
    </submittedName>
</protein>
<dbReference type="InterPro" id="IPR008827">
    <property type="entry name" value="SYCP1"/>
</dbReference>
<dbReference type="GO" id="GO:0051878">
    <property type="term" value="P:lateral element assembly"/>
    <property type="evidence" value="ECO:0007669"/>
    <property type="project" value="TreeGrafter"/>
</dbReference>